<evidence type="ECO:0000256" key="20">
    <source>
        <dbReference type="ARBA" id="ARBA00044969"/>
    </source>
</evidence>
<dbReference type="PROSITE" id="PS00690">
    <property type="entry name" value="DEAH_ATP_HELICASE"/>
    <property type="match status" value="1"/>
</dbReference>
<dbReference type="GO" id="GO:0006396">
    <property type="term" value="P:RNA processing"/>
    <property type="evidence" value="ECO:0007669"/>
    <property type="project" value="InterPro"/>
</dbReference>
<dbReference type="VEuPathDB" id="MicrosporidiaDB:DI09_14p180"/>
<keyword evidence="18" id="KW-0413">Isomerase</keyword>
<dbReference type="PROSITE" id="PS51193">
    <property type="entry name" value="HELICASE_ATP_BIND_2"/>
    <property type="match status" value="1"/>
</dbReference>
<evidence type="ECO:0000256" key="22">
    <source>
        <dbReference type="PROSITE-ProRule" id="PRU00339"/>
    </source>
</evidence>
<dbReference type="Gene3D" id="1.10.275.40">
    <property type="match status" value="1"/>
</dbReference>
<dbReference type="GO" id="GO:0006366">
    <property type="term" value="P:transcription by RNA polymerase II"/>
    <property type="evidence" value="ECO:0007669"/>
    <property type="project" value="TreeGrafter"/>
</dbReference>
<dbReference type="InterPro" id="IPR010643">
    <property type="entry name" value="HBB"/>
</dbReference>
<dbReference type="GO" id="GO:0046872">
    <property type="term" value="F:metal ion binding"/>
    <property type="evidence" value="ECO:0007669"/>
    <property type="project" value="UniProtKB-KW"/>
</dbReference>
<dbReference type="OrthoDB" id="272481at2759"/>
<dbReference type="Pfam" id="PF06777">
    <property type="entry name" value="HBB"/>
    <property type="match status" value="1"/>
</dbReference>
<dbReference type="SMART" id="SM00386">
    <property type="entry name" value="HAT"/>
    <property type="match status" value="8"/>
</dbReference>
<evidence type="ECO:0000256" key="8">
    <source>
        <dbReference type="ARBA" id="ARBA00022741"/>
    </source>
</evidence>
<dbReference type="InterPro" id="IPR045028">
    <property type="entry name" value="DinG/Rad3-like"/>
</dbReference>
<keyword evidence="14" id="KW-0411">Iron-sulfur</keyword>
<keyword evidence="6" id="KW-0479">Metal-binding</keyword>
<dbReference type="InterPro" id="IPR002464">
    <property type="entry name" value="DNA/RNA_helicase_DEAH_CS"/>
</dbReference>
<dbReference type="InterPro" id="IPR042493">
    <property type="entry name" value="XPD_DNA_FeS"/>
</dbReference>
<keyword evidence="5" id="KW-0507">mRNA processing</keyword>
<evidence type="ECO:0000256" key="12">
    <source>
        <dbReference type="ARBA" id="ARBA00022840"/>
    </source>
</evidence>
<keyword evidence="17" id="KW-0234">DNA repair</keyword>
<keyword evidence="23" id="KW-0175">Coiled coil</keyword>
<keyword evidence="4" id="KW-0004">4Fe-4S</keyword>
<organism evidence="25 26">
    <name type="scientific">Mitosporidium daphniae</name>
    <dbReference type="NCBI Taxonomy" id="1485682"/>
    <lineage>
        <taxon>Eukaryota</taxon>
        <taxon>Fungi</taxon>
        <taxon>Fungi incertae sedis</taxon>
        <taxon>Microsporidia</taxon>
        <taxon>Mitosporidium</taxon>
    </lineage>
</organism>
<evidence type="ECO:0000256" key="11">
    <source>
        <dbReference type="ARBA" id="ARBA00022806"/>
    </source>
</evidence>
<keyword evidence="22" id="KW-0802">TPR repeat</keyword>
<keyword evidence="10" id="KW-0378">Hydrolase</keyword>
<feature type="domain" description="Helicase ATP-binding" evidence="24">
    <location>
        <begin position="1"/>
        <end position="257"/>
    </location>
</feature>
<dbReference type="GO" id="GO:0005634">
    <property type="term" value="C:nucleus"/>
    <property type="evidence" value="ECO:0007669"/>
    <property type="project" value="UniProtKB-SubCell"/>
</dbReference>
<dbReference type="SUPFAM" id="SSF52540">
    <property type="entry name" value="P-loop containing nucleoside triphosphate hydrolases"/>
    <property type="match status" value="1"/>
</dbReference>
<dbReference type="Pfam" id="PF13307">
    <property type="entry name" value="Helicase_C_2"/>
    <property type="match status" value="1"/>
</dbReference>
<protein>
    <recommendedName>
        <fullName evidence="20">DNA 5'-3' helicase</fullName>
        <ecNumber evidence="20">5.6.2.3</ecNumber>
    </recommendedName>
</protein>
<dbReference type="InterPro" id="IPR010614">
    <property type="entry name" value="RAD3-like_helicase_DEAD"/>
</dbReference>
<dbReference type="Pfam" id="PF23241">
    <property type="entry name" value="HAT_PRP39_C"/>
    <property type="match status" value="1"/>
</dbReference>
<evidence type="ECO:0000256" key="21">
    <source>
        <dbReference type="ARBA" id="ARBA00048954"/>
    </source>
</evidence>
<comment type="subcellular location">
    <subcellularLocation>
        <location evidence="2">Nucleus</location>
    </subcellularLocation>
</comment>
<keyword evidence="12" id="KW-0067">ATP-binding</keyword>
<evidence type="ECO:0000256" key="15">
    <source>
        <dbReference type="ARBA" id="ARBA00023125"/>
    </source>
</evidence>
<evidence type="ECO:0000256" key="6">
    <source>
        <dbReference type="ARBA" id="ARBA00022723"/>
    </source>
</evidence>
<dbReference type="InterPro" id="IPR003107">
    <property type="entry name" value="HAT"/>
</dbReference>
<dbReference type="SMART" id="SM00488">
    <property type="entry name" value="DEXDc2"/>
    <property type="match status" value="1"/>
</dbReference>
<dbReference type="InterPro" id="IPR059164">
    <property type="entry name" value="HAT_PRP39_C"/>
</dbReference>
<dbReference type="Gene3D" id="1.25.40.10">
    <property type="entry name" value="Tetratricopeptide repeat domain"/>
    <property type="match status" value="1"/>
</dbReference>
<dbReference type="InterPro" id="IPR019734">
    <property type="entry name" value="TPR_rpt"/>
</dbReference>
<dbReference type="GO" id="GO:0045951">
    <property type="term" value="P:positive regulation of mitotic recombination"/>
    <property type="evidence" value="ECO:0007669"/>
    <property type="project" value="TreeGrafter"/>
</dbReference>
<evidence type="ECO:0000313" key="26">
    <source>
        <dbReference type="Proteomes" id="UP000029725"/>
    </source>
</evidence>
<evidence type="ECO:0000256" key="5">
    <source>
        <dbReference type="ARBA" id="ARBA00022664"/>
    </source>
</evidence>
<evidence type="ECO:0000256" key="16">
    <source>
        <dbReference type="ARBA" id="ARBA00023187"/>
    </source>
</evidence>
<evidence type="ECO:0000256" key="18">
    <source>
        <dbReference type="ARBA" id="ARBA00023235"/>
    </source>
</evidence>
<dbReference type="Gene3D" id="3.40.50.300">
    <property type="entry name" value="P-loop containing nucleotide triphosphate hydrolases"/>
    <property type="match status" value="2"/>
</dbReference>
<evidence type="ECO:0000256" key="13">
    <source>
        <dbReference type="ARBA" id="ARBA00023004"/>
    </source>
</evidence>
<keyword evidence="11" id="KW-0347">Helicase</keyword>
<dbReference type="PRINTS" id="PR00852">
    <property type="entry name" value="XRODRMPGMNTD"/>
</dbReference>
<evidence type="ECO:0000256" key="14">
    <source>
        <dbReference type="ARBA" id="ARBA00023014"/>
    </source>
</evidence>
<keyword evidence="9" id="KW-0227">DNA damage</keyword>
<keyword evidence="26" id="KW-1185">Reference proteome</keyword>
<evidence type="ECO:0000256" key="23">
    <source>
        <dbReference type="SAM" id="Coils"/>
    </source>
</evidence>
<dbReference type="GO" id="GO:0006289">
    <property type="term" value="P:nucleotide-excision repair"/>
    <property type="evidence" value="ECO:0007669"/>
    <property type="project" value="InterPro"/>
</dbReference>
<dbReference type="InterPro" id="IPR014013">
    <property type="entry name" value="Helic_SF1/SF2_ATP-bd_DinG/Rad3"/>
</dbReference>
<feature type="repeat" description="TPR" evidence="22">
    <location>
        <begin position="957"/>
        <end position="990"/>
    </location>
</feature>
<dbReference type="GO" id="GO:0051539">
    <property type="term" value="F:4 iron, 4 sulfur cluster binding"/>
    <property type="evidence" value="ECO:0007669"/>
    <property type="project" value="UniProtKB-KW"/>
</dbReference>
<keyword evidence="8" id="KW-0547">Nucleotide-binding</keyword>
<dbReference type="NCBIfam" id="TIGR00604">
    <property type="entry name" value="rad3"/>
    <property type="match status" value="1"/>
</dbReference>
<dbReference type="SMART" id="SM00491">
    <property type="entry name" value="HELICc2"/>
    <property type="match status" value="1"/>
</dbReference>
<evidence type="ECO:0000313" key="25">
    <source>
        <dbReference type="EMBL" id="KGG52635.1"/>
    </source>
</evidence>
<dbReference type="PROSITE" id="PS50005">
    <property type="entry name" value="TPR"/>
    <property type="match status" value="1"/>
</dbReference>
<dbReference type="GO" id="GO:0043139">
    <property type="term" value="F:5'-3' DNA helicase activity"/>
    <property type="evidence" value="ECO:0007669"/>
    <property type="project" value="UniProtKB-EC"/>
</dbReference>
<keyword evidence="13" id="KW-0408">Iron</keyword>
<dbReference type="RefSeq" id="XP_013239062.1">
    <property type="nucleotide sequence ID" value="XM_013383608.1"/>
</dbReference>
<dbReference type="SUPFAM" id="SSF48452">
    <property type="entry name" value="TPR-like"/>
    <property type="match status" value="2"/>
</dbReference>
<feature type="coiled-coil region" evidence="23">
    <location>
        <begin position="229"/>
        <end position="271"/>
    </location>
</feature>
<dbReference type="InterPro" id="IPR027417">
    <property type="entry name" value="P-loop_NTPase"/>
</dbReference>
<dbReference type="Pfam" id="PF06733">
    <property type="entry name" value="DEAD_2"/>
    <property type="match status" value="1"/>
</dbReference>
<keyword evidence="7" id="KW-0677">Repeat</keyword>
<evidence type="ECO:0000256" key="17">
    <source>
        <dbReference type="ARBA" id="ARBA00023204"/>
    </source>
</evidence>
<dbReference type="InterPro" id="IPR006555">
    <property type="entry name" value="ATP-dep_Helicase_C"/>
</dbReference>
<dbReference type="PANTHER" id="PTHR11472:SF1">
    <property type="entry name" value="GENERAL TRANSCRIPTION AND DNA REPAIR FACTOR IIH HELICASE SUBUNIT XPD"/>
    <property type="match status" value="1"/>
</dbReference>
<keyword evidence="19" id="KW-0539">Nucleus</keyword>
<dbReference type="GeneID" id="25258471"/>
<dbReference type="Gene3D" id="1.10.30.20">
    <property type="entry name" value="Bacterial XPD DNA helicase, FeS cluster domain"/>
    <property type="match status" value="1"/>
</dbReference>
<dbReference type="InterPro" id="IPR011990">
    <property type="entry name" value="TPR-like_helical_dom_sf"/>
</dbReference>
<dbReference type="GO" id="GO:0005524">
    <property type="term" value="F:ATP binding"/>
    <property type="evidence" value="ECO:0007669"/>
    <property type="project" value="UniProtKB-KW"/>
</dbReference>
<keyword evidence="16" id="KW-0508">mRNA splicing</keyword>
<comment type="catalytic activity">
    <reaction evidence="21">
        <text>ATP + H2O = ADP + phosphate + H(+)</text>
        <dbReference type="Rhea" id="RHEA:13065"/>
        <dbReference type="ChEBI" id="CHEBI:15377"/>
        <dbReference type="ChEBI" id="CHEBI:15378"/>
        <dbReference type="ChEBI" id="CHEBI:30616"/>
        <dbReference type="ChEBI" id="CHEBI:43474"/>
        <dbReference type="ChEBI" id="CHEBI:456216"/>
        <dbReference type="EC" id="5.6.2.3"/>
    </reaction>
</comment>
<dbReference type="GO" id="GO:0016818">
    <property type="term" value="F:hydrolase activity, acting on acid anhydrides, in phosphorus-containing anhydrides"/>
    <property type="evidence" value="ECO:0007669"/>
    <property type="project" value="InterPro"/>
</dbReference>
<evidence type="ECO:0000256" key="19">
    <source>
        <dbReference type="ARBA" id="ARBA00023242"/>
    </source>
</evidence>
<dbReference type="InterPro" id="IPR006554">
    <property type="entry name" value="Helicase-like_DEXD_c2"/>
</dbReference>
<evidence type="ECO:0000259" key="24">
    <source>
        <dbReference type="PROSITE" id="PS51193"/>
    </source>
</evidence>
<sequence>MPSGTGKTAAILSLVVSYHLDYPEKVAKIIYCTRTVPEIDKALEELKNIIQYRLPIPHPGLSDFLGIGLSSRKNLCINSDVQSSSSQLSNEGDRFAVPIGRIIDGKCHERTASWARASANSPKCDYFENLELLSADGVGSLLERPNVYTLSSLKEICTSKGLCPYFLARKALLEANIVIFGYPYLLDPKISDLVCKDLPKESIVIFDEAHNIDQVCIEGLSVKITPWTLDNSTRAINALLQRVQEKKETDLQKLTEDYNRLIMGLRQANNAQNLPLTDLLIGSDNLLDEVLPGNLRKAEHFLGLLRRWVEYLKTIMKGRSPTTETPLSFMLAAKEISMIEAKPMQLSSLVRSLESTHLEYMGSLQKTALFASIMSTYGKEQGTFLIFFDPVDVETLGENTVPVLFLSCLDATIAMRPIFEKFSSVLITSGTLSPLTMFPRLLGFRPALAESLEISLTRPSFLLLSVTRGSDQLPLSSRFSTRHDPSIVRNYGQLLIAVSSVTPDGLVVFFPSYLYMSKMIASWNELGIFAKVQKLIFVEEESGSATAEALMRYRQVSEGVDFDGPYGRTVLMVGMPFQYTESRTLRARLSFLRDRVGISEGDFLSFDALRQAAQCLGIFSPPLTRRPCAPRKKRLWCDDTCRQEVCTGRSEAKIASMDGKSNARFPKRIVYRFCTFADTKILQSALNPVPLLNLPMDTYSYAKFSSNSDRLIASRGSRVKNKAPADIQITAEQLLREATERSEPTIRQLAQKRSLDAESLQESADQLHVKRKGFEDALRRNRNSIGTWLKYAAWEEKMEERARARSLYERVLEVDYRNPVIWLKYAEMEMKVGNIQHTRNVWNRAVSLLPRIDQFWYKWAYFEEKLQNIDGARAIFERWIEGWQPPSAAFLSYIKLEMRYKETGRARAIYGRMLKRFPTDSDIWIDAAKWEESLGAIENSRALYEEAIGSLGDRAAPKLFTAFAKFEIRRGDHESARRVFQRALTTLPQAAAGPLFTRYTQFEKQFGTAEETERVVLESRAKLYEQELEANPHAYDTWFERIWLEQELAAMPPLLAMPTPGHDTTVEPQSDIKAGPSQTVGSMLSAHNQMTVQLLFERAVAMVPLSLEKQYWRRYDGAITD</sequence>
<evidence type="ECO:0000256" key="1">
    <source>
        <dbReference type="ARBA" id="ARBA00001966"/>
    </source>
</evidence>
<comment type="similarity">
    <text evidence="3">Belongs to the helicase family. RAD3/XPD subfamily.</text>
</comment>
<comment type="cofactor">
    <cofactor evidence="1">
        <name>[4Fe-4S] cluster</name>
        <dbReference type="ChEBI" id="CHEBI:49883"/>
    </cofactor>
</comment>
<dbReference type="Proteomes" id="UP000029725">
    <property type="component" value="Unassembled WGS sequence"/>
</dbReference>
<reference evidence="25 26" key="1">
    <citation type="submission" date="2014-04" db="EMBL/GenBank/DDBJ databases">
        <title>A new species of microsporidia sheds light on the evolution of extreme parasitism.</title>
        <authorList>
            <person name="Haag K.L."/>
            <person name="James T.Y."/>
            <person name="Larsson R."/>
            <person name="Schaer T.M."/>
            <person name="Refardt D."/>
            <person name="Pombert J.-F."/>
            <person name="Ebert D."/>
        </authorList>
    </citation>
    <scope>NUCLEOTIDE SEQUENCE [LARGE SCALE GENOMIC DNA]</scope>
    <source>
        <strain evidence="25 26">UGP3</strain>
        <tissue evidence="25">Spores</tissue>
    </source>
</reference>
<accession>A0A098VUK4</accession>
<comment type="caution">
    <text evidence="25">The sequence shown here is derived from an EMBL/GenBank/DDBJ whole genome shotgun (WGS) entry which is preliminary data.</text>
</comment>
<evidence type="ECO:0000256" key="3">
    <source>
        <dbReference type="ARBA" id="ARBA00009146"/>
    </source>
</evidence>
<dbReference type="FunFam" id="3.40.50.300:FF:000128">
    <property type="entry name" value="Putative DNA repair helicase RAD3"/>
    <property type="match status" value="1"/>
</dbReference>
<dbReference type="InterPro" id="IPR001945">
    <property type="entry name" value="RAD3/XPD"/>
</dbReference>
<dbReference type="InterPro" id="IPR013020">
    <property type="entry name" value="Rad3/Chl1-like"/>
</dbReference>
<dbReference type="GO" id="GO:0003684">
    <property type="term" value="F:damaged DNA binding"/>
    <property type="evidence" value="ECO:0007669"/>
    <property type="project" value="TreeGrafter"/>
</dbReference>
<dbReference type="HOGENOM" id="CLU_280346_0_0_1"/>
<evidence type="ECO:0000256" key="2">
    <source>
        <dbReference type="ARBA" id="ARBA00004123"/>
    </source>
</evidence>
<dbReference type="EC" id="5.6.2.3" evidence="20"/>
<gene>
    <name evidence="25" type="ORF">DI09_14p180</name>
</gene>
<keyword evidence="15" id="KW-0238">DNA-binding</keyword>
<evidence type="ECO:0000256" key="9">
    <source>
        <dbReference type="ARBA" id="ARBA00022763"/>
    </source>
</evidence>
<proteinExistence type="inferred from homology"/>
<dbReference type="EMBL" id="JMKJ01000055">
    <property type="protein sequence ID" value="KGG52635.1"/>
    <property type="molecule type" value="Genomic_DNA"/>
</dbReference>
<evidence type="ECO:0000256" key="10">
    <source>
        <dbReference type="ARBA" id="ARBA00022801"/>
    </source>
</evidence>
<dbReference type="AlphaFoldDB" id="A0A098VUK4"/>
<evidence type="ECO:0000256" key="4">
    <source>
        <dbReference type="ARBA" id="ARBA00022485"/>
    </source>
</evidence>
<evidence type="ECO:0000256" key="7">
    <source>
        <dbReference type="ARBA" id="ARBA00022737"/>
    </source>
</evidence>
<dbReference type="PANTHER" id="PTHR11472">
    <property type="entry name" value="DNA REPAIR DEAD HELICASE RAD3/XP-D SUBFAMILY MEMBER"/>
    <property type="match status" value="1"/>
</dbReference>
<name>A0A098VUK4_9MICR</name>